<evidence type="ECO:0000313" key="1">
    <source>
        <dbReference type="EMBL" id="QEL55589.1"/>
    </source>
</evidence>
<dbReference type="EMBL" id="CP043473">
    <property type="protein sequence ID" value="QEL55589.1"/>
    <property type="molecule type" value="Genomic_DNA"/>
</dbReference>
<organism evidence="1 2">
    <name type="scientific">Chromobacterium paludis</name>
    <dbReference type="NCBI Taxonomy" id="2605945"/>
    <lineage>
        <taxon>Bacteria</taxon>
        <taxon>Pseudomonadati</taxon>
        <taxon>Pseudomonadota</taxon>
        <taxon>Betaproteobacteria</taxon>
        <taxon>Neisseriales</taxon>
        <taxon>Chromobacteriaceae</taxon>
        <taxon>Chromobacterium</taxon>
    </lineage>
</organism>
<name>A0A5C1DI01_9NEIS</name>
<proteinExistence type="predicted"/>
<keyword evidence="2" id="KW-1185">Reference proteome</keyword>
<dbReference type="Proteomes" id="UP000322079">
    <property type="component" value="Chromosome"/>
</dbReference>
<protein>
    <submittedName>
        <fullName evidence="1">Amino acid ABC transporter substrate-binding protein</fullName>
    </submittedName>
</protein>
<dbReference type="KEGG" id="chrm:FYK34_08410"/>
<reference evidence="1 2" key="1">
    <citation type="submission" date="2019-08" db="EMBL/GenBank/DDBJ databases">
        <title>Chromobacterium paludis, a novel bacterium isolated from a Maryland marsh pond.</title>
        <authorList>
            <person name="Blackburn M.B."/>
            <person name="Gundersen-Rindal D.E."/>
        </authorList>
    </citation>
    <scope>NUCLEOTIDE SEQUENCE [LARGE SCALE GENOMIC DNA]</scope>
    <source>
        <strain evidence="2">IIBBL 257-1</strain>
    </source>
</reference>
<gene>
    <name evidence="1" type="ORF">FYK34_08410</name>
</gene>
<dbReference type="AlphaFoldDB" id="A0A5C1DI01"/>
<sequence length="297" mass="33523">MAPPCRMACTVSVGWPWLNCLASLGWARGCGASMDEYESAIEMKMVSIAMAMLCAVFLNNANAKSFVVGVEQIDYYPLHGYVNGKYSGYGRDVLDAFAKQSGYSFTYAPLPVSRLFYTFLNENTIDFKYPDNPHWQADMKKGKSVLYSDPVINVIEGLLVKPEKVDQLSEGSLKAIVTMRGFTPWPLEPAMRQKVNDGIIRVYQENTFSKVIALGLTGHYDAIYASPIVINYYLDEIIHQPGALVFDKNLPFESSDFHLSSLRQGKVIKQFNEFLYKNQALILELKRKYRLTEKAAQ</sequence>
<evidence type="ECO:0000313" key="2">
    <source>
        <dbReference type="Proteomes" id="UP000322079"/>
    </source>
</evidence>
<dbReference type="Gene3D" id="3.40.190.10">
    <property type="entry name" value="Periplasmic binding protein-like II"/>
    <property type="match status" value="2"/>
</dbReference>
<accession>A0A5C1DI01</accession>
<dbReference type="SUPFAM" id="SSF53850">
    <property type="entry name" value="Periplasmic binding protein-like II"/>
    <property type="match status" value="1"/>
</dbReference>